<dbReference type="RefSeq" id="WP_309796936.1">
    <property type="nucleotide sequence ID" value="NZ_JAVDPW010000007.1"/>
</dbReference>
<evidence type="ECO:0000313" key="2">
    <source>
        <dbReference type="EMBL" id="MDR6291589.1"/>
    </source>
</evidence>
<reference evidence="2 3" key="1">
    <citation type="submission" date="2023-07" db="EMBL/GenBank/DDBJ databases">
        <title>Sorghum-associated microbial communities from plants grown in Nebraska, USA.</title>
        <authorList>
            <person name="Schachtman D."/>
        </authorList>
    </citation>
    <scope>NUCLEOTIDE SEQUENCE [LARGE SCALE GENOMIC DNA]</scope>
    <source>
        <strain evidence="2 3">584</strain>
    </source>
</reference>
<keyword evidence="1" id="KW-0732">Signal</keyword>
<evidence type="ECO:0000256" key="1">
    <source>
        <dbReference type="SAM" id="SignalP"/>
    </source>
</evidence>
<evidence type="ECO:0000313" key="3">
    <source>
        <dbReference type="Proteomes" id="UP001262410"/>
    </source>
</evidence>
<name>A0ABU1JVL3_9PROT</name>
<proteinExistence type="predicted"/>
<feature type="signal peptide" evidence="1">
    <location>
        <begin position="1"/>
        <end position="25"/>
    </location>
</feature>
<dbReference type="PROSITE" id="PS51257">
    <property type="entry name" value="PROKAR_LIPOPROTEIN"/>
    <property type="match status" value="1"/>
</dbReference>
<comment type="caution">
    <text evidence="2">The sequence shown here is derived from an EMBL/GenBank/DDBJ whole genome shotgun (WGS) entry which is preliminary data.</text>
</comment>
<evidence type="ECO:0008006" key="4">
    <source>
        <dbReference type="Google" id="ProtNLM"/>
    </source>
</evidence>
<dbReference type="EMBL" id="JAVDPW010000007">
    <property type="protein sequence ID" value="MDR6291589.1"/>
    <property type="molecule type" value="Genomic_DNA"/>
</dbReference>
<dbReference type="Proteomes" id="UP001262410">
    <property type="component" value="Unassembled WGS sequence"/>
</dbReference>
<gene>
    <name evidence="2" type="ORF">E9232_004123</name>
</gene>
<sequence>MLKPIHLTTLVGTALLLGACANSPAAIGQREDMLAAAGFSLRPADTPDRIASLKGLPPHKFVSSLHNGTVSYVYADPTICGCLYVGDQAAYGRYQKLVFDKRIADEQEQAAQLNQNAALNWSYGPWGPWAPYW</sequence>
<feature type="chain" id="PRO_5045095566" description="Lipoprotein SmpA/OmlA domain-containing protein" evidence="1">
    <location>
        <begin position="26"/>
        <end position="133"/>
    </location>
</feature>
<accession>A0ABU1JVL3</accession>
<keyword evidence="3" id="KW-1185">Reference proteome</keyword>
<organism evidence="2 3">
    <name type="scientific">Inquilinus ginsengisoli</name>
    <dbReference type="NCBI Taxonomy" id="363840"/>
    <lineage>
        <taxon>Bacteria</taxon>
        <taxon>Pseudomonadati</taxon>
        <taxon>Pseudomonadota</taxon>
        <taxon>Alphaproteobacteria</taxon>
        <taxon>Rhodospirillales</taxon>
        <taxon>Rhodospirillaceae</taxon>
        <taxon>Inquilinus</taxon>
    </lineage>
</organism>
<protein>
    <recommendedName>
        <fullName evidence="4">Lipoprotein SmpA/OmlA domain-containing protein</fullName>
    </recommendedName>
</protein>